<dbReference type="EMBL" id="GGEC01072495">
    <property type="protein sequence ID" value="MBX52979.1"/>
    <property type="molecule type" value="Transcribed_RNA"/>
</dbReference>
<name>A0A2P2PE59_RHIMU</name>
<reference evidence="1" key="1">
    <citation type="submission" date="2018-02" db="EMBL/GenBank/DDBJ databases">
        <title>Rhizophora mucronata_Transcriptome.</title>
        <authorList>
            <person name="Meera S.P."/>
            <person name="Sreeshan A."/>
            <person name="Augustine A."/>
        </authorList>
    </citation>
    <scope>NUCLEOTIDE SEQUENCE</scope>
    <source>
        <tissue evidence="1">Leaf</tissue>
    </source>
</reference>
<organism evidence="1">
    <name type="scientific">Rhizophora mucronata</name>
    <name type="common">Asiatic mangrove</name>
    <dbReference type="NCBI Taxonomy" id="61149"/>
    <lineage>
        <taxon>Eukaryota</taxon>
        <taxon>Viridiplantae</taxon>
        <taxon>Streptophyta</taxon>
        <taxon>Embryophyta</taxon>
        <taxon>Tracheophyta</taxon>
        <taxon>Spermatophyta</taxon>
        <taxon>Magnoliopsida</taxon>
        <taxon>eudicotyledons</taxon>
        <taxon>Gunneridae</taxon>
        <taxon>Pentapetalae</taxon>
        <taxon>rosids</taxon>
        <taxon>fabids</taxon>
        <taxon>Malpighiales</taxon>
        <taxon>Rhizophoraceae</taxon>
        <taxon>Rhizophora</taxon>
    </lineage>
</organism>
<evidence type="ECO:0000313" key="1">
    <source>
        <dbReference type="EMBL" id="MBX52979.1"/>
    </source>
</evidence>
<sequence>MDLGFTQLKL</sequence>
<proteinExistence type="predicted"/>
<protein>
    <submittedName>
        <fullName evidence="1">Uncharacterized protein</fullName>
    </submittedName>
</protein>
<accession>A0A2P2PE59</accession>